<dbReference type="Proteomes" id="UP001214576">
    <property type="component" value="Unassembled WGS sequence"/>
</dbReference>
<evidence type="ECO:0000313" key="3">
    <source>
        <dbReference type="Proteomes" id="UP001214576"/>
    </source>
</evidence>
<proteinExistence type="predicted"/>
<comment type="caution">
    <text evidence="2">The sequence shown here is derived from an EMBL/GenBank/DDBJ whole genome shotgun (WGS) entry which is preliminary data.</text>
</comment>
<feature type="compositionally biased region" description="Polar residues" evidence="1">
    <location>
        <begin position="259"/>
        <end position="277"/>
    </location>
</feature>
<protein>
    <submittedName>
        <fullName evidence="2">Uncharacterized protein</fullName>
    </submittedName>
</protein>
<organism evidence="2 3">
    <name type="scientific">Ovis ammon polii</name>
    <dbReference type="NCBI Taxonomy" id="230172"/>
    <lineage>
        <taxon>Eukaryota</taxon>
        <taxon>Metazoa</taxon>
        <taxon>Chordata</taxon>
        <taxon>Craniata</taxon>
        <taxon>Vertebrata</taxon>
        <taxon>Euteleostomi</taxon>
        <taxon>Mammalia</taxon>
        <taxon>Eutheria</taxon>
        <taxon>Laurasiatheria</taxon>
        <taxon>Artiodactyla</taxon>
        <taxon>Ruminantia</taxon>
        <taxon>Pecora</taxon>
        <taxon>Bovidae</taxon>
        <taxon>Caprinae</taxon>
        <taxon>Ovis</taxon>
    </lineage>
</organism>
<feature type="region of interest" description="Disordered" evidence="1">
    <location>
        <begin position="148"/>
        <end position="170"/>
    </location>
</feature>
<dbReference type="AlphaFoldDB" id="A0AAD4Y9Q0"/>
<accession>A0AAD4Y9Q0</accession>
<keyword evidence="3" id="KW-1185">Reference proteome</keyword>
<feature type="region of interest" description="Disordered" evidence="1">
    <location>
        <begin position="203"/>
        <end position="278"/>
    </location>
</feature>
<gene>
    <name evidence="2" type="ORF">MG293_010314</name>
</gene>
<feature type="compositionally biased region" description="Basic and acidic residues" evidence="1">
    <location>
        <begin position="245"/>
        <end position="258"/>
    </location>
</feature>
<sequence>MLPTARLPGSRVALGPLSPPKWGPDLLSEQPPSVIQELQQEARSALKRAQVDKLAYINLEMKSGELEASGFSRARWVRKQAQGRAVTSWGFWFREAGSSLETAPALETDLPALVTYLLTDSINPEVVPRRQESDGKYRCHMRKRGHAGRMSFACNSPPGPGGSRSQKWRPSLTPAPFMHSAPPCVQPGCLCLSLEGSTPLGSHSPILHQALGPTEPTGTHRQIHSEQLNVKRDPEGVSTEAVGAQEDRGMGKPSRSKDSTPTGSTSSFPLRATNQDLGNPAAGQLRWALGNKPLCSLTPCPASREITGVHARALGPAGDPDSHSFLCLGLRP</sequence>
<name>A0AAD4Y9Q0_OVIAM</name>
<feature type="compositionally biased region" description="Polar residues" evidence="1">
    <location>
        <begin position="216"/>
        <end position="228"/>
    </location>
</feature>
<evidence type="ECO:0000256" key="1">
    <source>
        <dbReference type="SAM" id="MobiDB-lite"/>
    </source>
</evidence>
<feature type="region of interest" description="Disordered" evidence="1">
    <location>
        <begin position="1"/>
        <end position="29"/>
    </location>
</feature>
<dbReference type="EMBL" id="JAKZEL010000010">
    <property type="protein sequence ID" value="KAI4539919.1"/>
    <property type="molecule type" value="Genomic_DNA"/>
</dbReference>
<reference evidence="2" key="1">
    <citation type="submission" date="2022-03" db="EMBL/GenBank/DDBJ databases">
        <title>Genomic analyses of argali, domestic sheep and their hybrids provide insights into chromosomal evolution, heterosis and genetic basis of agronomic traits.</title>
        <authorList>
            <person name="Li M."/>
        </authorList>
    </citation>
    <scope>NUCLEOTIDE SEQUENCE</scope>
    <source>
        <strain evidence="2">CAU-MHL-2022a</strain>
        <tissue evidence="2">Skin</tissue>
    </source>
</reference>
<evidence type="ECO:0000313" key="2">
    <source>
        <dbReference type="EMBL" id="KAI4539919.1"/>
    </source>
</evidence>